<evidence type="ECO:0000313" key="10">
    <source>
        <dbReference type="Proteomes" id="UP000664534"/>
    </source>
</evidence>
<comment type="caution">
    <text evidence="9">The sequence shown here is derived from an EMBL/GenBank/DDBJ whole genome shotgun (WGS) entry which is preliminary data.</text>
</comment>
<sequence length="205" mass="22075">MFPRLRPPVLQNTGSTARELVIFSEPFLPNLALHLSRETYSRSYRLPDLFRDSNLILIQKSHSNSEKISSHLASERTFLAWLRTGLGFITLGIAVERFSRFDLVPPLSTSPSTSNSTSTSTSISTPPQAKPKTNNSEPLVVALLASGCATIGYGTTRYFSTMRSLQRGAYKPSFYGAGAVSVAVVGLAGAAWWEVGSGEGEGEGG</sequence>
<evidence type="ECO:0000256" key="4">
    <source>
        <dbReference type="ARBA" id="ARBA00022989"/>
    </source>
</evidence>
<accession>A0A8H3FJS4</accession>
<keyword evidence="4 7" id="KW-1133">Transmembrane helix</keyword>
<evidence type="ECO:0000313" key="9">
    <source>
        <dbReference type="EMBL" id="CAF9923233.1"/>
    </source>
</evidence>
<evidence type="ECO:0000256" key="6">
    <source>
        <dbReference type="SAM" id="MobiDB-lite"/>
    </source>
</evidence>
<comment type="subcellular location">
    <subcellularLocation>
        <location evidence="1">Cell membrane</location>
        <topology evidence="1">Multi-pass membrane protein</topology>
    </subcellularLocation>
</comment>
<gene>
    <name evidence="9" type="ORF">IMSHALPRED_005869</name>
</gene>
<dbReference type="InterPro" id="IPR003807">
    <property type="entry name" value="DUF202"/>
</dbReference>
<protein>
    <recommendedName>
        <fullName evidence="8">DUF202 domain-containing protein</fullName>
    </recommendedName>
</protein>
<dbReference type="EMBL" id="CAJPDT010000033">
    <property type="protein sequence ID" value="CAF9923233.1"/>
    <property type="molecule type" value="Genomic_DNA"/>
</dbReference>
<evidence type="ECO:0000256" key="3">
    <source>
        <dbReference type="ARBA" id="ARBA00022692"/>
    </source>
</evidence>
<keyword evidence="3 7" id="KW-0812">Transmembrane</keyword>
<dbReference type="PANTHER" id="PTHR34187:SF2">
    <property type="entry name" value="DUF202 DOMAIN-CONTAINING PROTEIN"/>
    <property type="match status" value="1"/>
</dbReference>
<keyword evidence="2" id="KW-1003">Cell membrane</keyword>
<feature type="region of interest" description="Disordered" evidence="6">
    <location>
        <begin position="107"/>
        <end position="134"/>
    </location>
</feature>
<feature type="domain" description="DUF202" evidence="8">
    <location>
        <begin position="70"/>
        <end position="163"/>
    </location>
</feature>
<keyword evidence="10" id="KW-1185">Reference proteome</keyword>
<dbReference type="Proteomes" id="UP000664534">
    <property type="component" value="Unassembled WGS sequence"/>
</dbReference>
<feature type="transmembrane region" description="Helical" evidence="7">
    <location>
        <begin position="172"/>
        <end position="193"/>
    </location>
</feature>
<evidence type="ECO:0000259" key="8">
    <source>
        <dbReference type="Pfam" id="PF02656"/>
    </source>
</evidence>
<dbReference type="InterPro" id="IPR052053">
    <property type="entry name" value="IM_YidH-like"/>
</dbReference>
<reference evidence="9" key="1">
    <citation type="submission" date="2021-03" db="EMBL/GenBank/DDBJ databases">
        <authorList>
            <person name="Tagirdzhanova G."/>
        </authorList>
    </citation>
    <scope>NUCLEOTIDE SEQUENCE</scope>
</reference>
<dbReference type="OrthoDB" id="199599at2759"/>
<dbReference type="GO" id="GO:0005886">
    <property type="term" value="C:plasma membrane"/>
    <property type="evidence" value="ECO:0007669"/>
    <property type="project" value="UniProtKB-SubCell"/>
</dbReference>
<evidence type="ECO:0000256" key="5">
    <source>
        <dbReference type="ARBA" id="ARBA00023136"/>
    </source>
</evidence>
<evidence type="ECO:0000256" key="7">
    <source>
        <dbReference type="SAM" id="Phobius"/>
    </source>
</evidence>
<dbReference type="Pfam" id="PF02656">
    <property type="entry name" value="DUF202"/>
    <property type="match status" value="1"/>
</dbReference>
<keyword evidence="5 7" id="KW-0472">Membrane</keyword>
<organism evidence="9 10">
    <name type="scientific">Imshaugia aleurites</name>
    <dbReference type="NCBI Taxonomy" id="172621"/>
    <lineage>
        <taxon>Eukaryota</taxon>
        <taxon>Fungi</taxon>
        <taxon>Dikarya</taxon>
        <taxon>Ascomycota</taxon>
        <taxon>Pezizomycotina</taxon>
        <taxon>Lecanoromycetes</taxon>
        <taxon>OSLEUM clade</taxon>
        <taxon>Lecanoromycetidae</taxon>
        <taxon>Lecanorales</taxon>
        <taxon>Lecanorineae</taxon>
        <taxon>Parmeliaceae</taxon>
        <taxon>Imshaugia</taxon>
    </lineage>
</organism>
<dbReference type="PANTHER" id="PTHR34187">
    <property type="entry name" value="FGR18P"/>
    <property type="match status" value="1"/>
</dbReference>
<dbReference type="AlphaFoldDB" id="A0A8H3FJS4"/>
<evidence type="ECO:0000256" key="2">
    <source>
        <dbReference type="ARBA" id="ARBA00022475"/>
    </source>
</evidence>
<feature type="transmembrane region" description="Helical" evidence="7">
    <location>
        <begin position="139"/>
        <end position="160"/>
    </location>
</feature>
<name>A0A8H3FJS4_9LECA</name>
<evidence type="ECO:0000256" key="1">
    <source>
        <dbReference type="ARBA" id="ARBA00004651"/>
    </source>
</evidence>
<feature type="compositionally biased region" description="Low complexity" evidence="6">
    <location>
        <begin position="107"/>
        <end position="127"/>
    </location>
</feature>
<proteinExistence type="predicted"/>